<dbReference type="PRINTS" id="PR00385">
    <property type="entry name" value="P450"/>
</dbReference>
<keyword evidence="9 14" id="KW-0560">Oxidoreductase</keyword>
<dbReference type="SUPFAM" id="SSF48264">
    <property type="entry name" value="Cytochrome P450"/>
    <property type="match status" value="1"/>
</dbReference>
<dbReference type="PANTHER" id="PTHR47955">
    <property type="entry name" value="CYTOCHROME P450 FAMILY 71 PROTEIN"/>
    <property type="match status" value="1"/>
</dbReference>
<evidence type="ECO:0000256" key="2">
    <source>
        <dbReference type="ARBA" id="ARBA00004370"/>
    </source>
</evidence>
<evidence type="ECO:0000256" key="10">
    <source>
        <dbReference type="ARBA" id="ARBA00023004"/>
    </source>
</evidence>
<keyword evidence="17" id="KW-1185">Reference proteome</keyword>
<dbReference type="Gene3D" id="1.10.630.10">
    <property type="entry name" value="Cytochrome P450"/>
    <property type="match status" value="1"/>
</dbReference>
<sequence>MINLLHEHDETPPMAAMPLFLVFFLAFLALLHLAMKQQGAARRSKQNKHKQPADGGLRCLPPSPPWLPVIGHLHLVGFLPHVSLRGLDARYGRGGLMLIRLGAVPTLVVSSPRAAEAVTRTHDHRLASRPPSTSAAALLNGSLDVAFAAYGEHWRQAKKLLTTHLLTARKVQSYRAGREEEVRLAVAKVRGAAEAGGEVDMSELLYGFTTDVMCRAVSGGRFFKVGDRTRLFRELLDATAALIGGVNMEDYFPWLLRFGVYRRAICAKADKVRKRWDELLDRVIDDHEGKMVEEEEPDFIEVLLSHQHEYGLTKDHLKAMLIDIFFGGTDTSYIVLEFIMAELLRNPRVMSVLQAEIRRCVPEGQQMVTEDNLSALPYLKAVINETLRLHPPAPLLAPHYSMTDVHVDGYMIPAKIPILVNAWALGRDKSVWADAEEFKPERFMGIDVDINFKGNDFQFLPFGAGRRICPGMNFSISTLEIMVANLMYRFNWEVPVGMGCIDMTEVFRLTVHRKEKLILVPKINALRIVNNNFNNKS</sequence>
<evidence type="ECO:0000256" key="8">
    <source>
        <dbReference type="ARBA" id="ARBA00022989"/>
    </source>
</evidence>
<evidence type="ECO:0000256" key="11">
    <source>
        <dbReference type="ARBA" id="ARBA00023033"/>
    </source>
</evidence>
<evidence type="ECO:0000256" key="12">
    <source>
        <dbReference type="ARBA" id="ARBA00023136"/>
    </source>
</evidence>
<organism evidence="16 17">
    <name type="scientific">Urochloa decumbens</name>
    <dbReference type="NCBI Taxonomy" id="240449"/>
    <lineage>
        <taxon>Eukaryota</taxon>
        <taxon>Viridiplantae</taxon>
        <taxon>Streptophyta</taxon>
        <taxon>Embryophyta</taxon>
        <taxon>Tracheophyta</taxon>
        <taxon>Spermatophyta</taxon>
        <taxon>Magnoliopsida</taxon>
        <taxon>Liliopsida</taxon>
        <taxon>Poales</taxon>
        <taxon>Poaceae</taxon>
        <taxon>PACMAD clade</taxon>
        <taxon>Panicoideae</taxon>
        <taxon>Panicodae</taxon>
        <taxon>Paniceae</taxon>
        <taxon>Melinidinae</taxon>
        <taxon>Urochloa</taxon>
    </lineage>
</organism>
<accession>A0ABC9CLZ0</accession>
<evidence type="ECO:0000313" key="16">
    <source>
        <dbReference type="EMBL" id="CAL5022452.1"/>
    </source>
</evidence>
<dbReference type="GO" id="GO:0004497">
    <property type="term" value="F:monooxygenase activity"/>
    <property type="evidence" value="ECO:0007669"/>
    <property type="project" value="UniProtKB-KW"/>
</dbReference>
<dbReference type="PANTHER" id="PTHR47955:SF14">
    <property type="entry name" value="OS01G0543600 PROTEIN"/>
    <property type="match status" value="1"/>
</dbReference>
<comment type="cofactor">
    <cofactor evidence="1 13">
        <name>heme</name>
        <dbReference type="ChEBI" id="CHEBI:30413"/>
    </cofactor>
</comment>
<keyword evidence="10 13" id="KW-0408">Iron</keyword>
<protein>
    <submittedName>
        <fullName evidence="16">Uncharacterized protein</fullName>
    </submittedName>
</protein>
<evidence type="ECO:0000256" key="14">
    <source>
        <dbReference type="RuleBase" id="RU000461"/>
    </source>
</evidence>
<evidence type="ECO:0000256" key="3">
    <source>
        <dbReference type="ARBA" id="ARBA00005179"/>
    </source>
</evidence>
<dbReference type="InterPro" id="IPR001128">
    <property type="entry name" value="Cyt_P450"/>
</dbReference>
<dbReference type="GO" id="GO:0046872">
    <property type="term" value="F:metal ion binding"/>
    <property type="evidence" value="ECO:0007669"/>
    <property type="project" value="UniProtKB-KW"/>
</dbReference>
<feature type="binding site" description="axial binding residue" evidence="13">
    <location>
        <position position="469"/>
    </location>
    <ligand>
        <name>heme</name>
        <dbReference type="ChEBI" id="CHEBI:30413"/>
    </ligand>
    <ligandPart>
        <name>Fe</name>
        <dbReference type="ChEBI" id="CHEBI:18248"/>
    </ligandPart>
</feature>
<dbReference type="CDD" id="cd11072">
    <property type="entry name" value="CYP71-like"/>
    <property type="match status" value="1"/>
</dbReference>
<evidence type="ECO:0000256" key="5">
    <source>
        <dbReference type="ARBA" id="ARBA00022617"/>
    </source>
</evidence>
<evidence type="ECO:0000256" key="13">
    <source>
        <dbReference type="PIRSR" id="PIRSR602401-1"/>
    </source>
</evidence>
<evidence type="ECO:0000313" key="17">
    <source>
        <dbReference type="Proteomes" id="UP001497457"/>
    </source>
</evidence>
<evidence type="ECO:0000256" key="7">
    <source>
        <dbReference type="ARBA" id="ARBA00022723"/>
    </source>
</evidence>
<dbReference type="PRINTS" id="PR00463">
    <property type="entry name" value="EP450I"/>
</dbReference>
<gene>
    <name evidence="16" type="ORF">URODEC1_LOCUS76485</name>
</gene>
<dbReference type="Pfam" id="PF00067">
    <property type="entry name" value="p450"/>
    <property type="match status" value="1"/>
</dbReference>
<dbReference type="InterPro" id="IPR036396">
    <property type="entry name" value="Cyt_P450_sf"/>
</dbReference>
<evidence type="ECO:0000256" key="6">
    <source>
        <dbReference type="ARBA" id="ARBA00022692"/>
    </source>
</evidence>
<dbReference type="EMBL" id="OZ075113">
    <property type="protein sequence ID" value="CAL5022452.1"/>
    <property type="molecule type" value="Genomic_DNA"/>
</dbReference>
<keyword evidence="11 14" id="KW-0503">Monooxygenase</keyword>
<keyword evidence="7 13" id="KW-0479">Metal-binding</keyword>
<keyword evidence="12 15" id="KW-0472">Membrane</keyword>
<dbReference type="InterPro" id="IPR002401">
    <property type="entry name" value="Cyt_P450_E_grp-I"/>
</dbReference>
<dbReference type="FunFam" id="1.10.630.10:FF:000055">
    <property type="entry name" value="Cytochrome P450 71A26"/>
    <property type="match status" value="1"/>
</dbReference>
<dbReference type="PROSITE" id="PS00086">
    <property type="entry name" value="CYTOCHROME_P450"/>
    <property type="match status" value="1"/>
</dbReference>
<dbReference type="GO" id="GO:0016020">
    <property type="term" value="C:membrane"/>
    <property type="evidence" value="ECO:0007669"/>
    <property type="project" value="UniProtKB-SubCell"/>
</dbReference>
<feature type="transmembrane region" description="Helical" evidence="15">
    <location>
        <begin position="15"/>
        <end position="35"/>
    </location>
</feature>
<comment type="similarity">
    <text evidence="4 14">Belongs to the cytochrome P450 family.</text>
</comment>
<evidence type="ECO:0000256" key="9">
    <source>
        <dbReference type="ARBA" id="ARBA00023002"/>
    </source>
</evidence>
<proteinExistence type="inferred from homology"/>
<keyword evidence="6 15" id="KW-0812">Transmembrane</keyword>
<comment type="pathway">
    <text evidence="3">Secondary metabolite biosynthesis.</text>
</comment>
<evidence type="ECO:0000256" key="15">
    <source>
        <dbReference type="SAM" id="Phobius"/>
    </source>
</evidence>
<dbReference type="Proteomes" id="UP001497457">
    <property type="component" value="Chromosome 3rd"/>
</dbReference>
<comment type="subcellular location">
    <subcellularLocation>
        <location evidence="2">Membrane</location>
    </subcellularLocation>
</comment>
<keyword evidence="8 15" id="KW-1133">Transmembrane helix</keyword>
<evidence type="ECO:0000256" key="1">
    <source>
        <dbReference type="ARBA" id="ARBA00001971"/>
    </source>
</evidence>
<reference evidence="16" key="1">
    <citation type="submission" date="2024-10" db="EMBL/GenBank/DDBJ databases">
        <authorList>
            <person name="Ryan C."/>
        </authorList>
    </citation>
    <scope>NUCLEOTIDE SEQUENCE [LARGE SCALE GENOMIC DNA]</scope>
</reference>
<evidence type="ECO:0000256" key="4">
    <source>
        <dbReference type="ARBA" id="ARBA00010617"/>
    </source>
</evidence>
<dbReference type="InterPro" id="IPR017972">
    <property type="entry name" value="Cyt_P450_CS"/>
</dbReference>
<dbReference type="AlphaFoldDB" id="A0ABC9CLZ0"/>
<name>A0ABC9CLZ0_9POAL</name>
<keyword evidence="5 13" id="KW-0349">Heme</keyword>